<evidence type="ECO:0000313" key="1">
    <source>
        <dbReference type="EMBL" id="CAE0826454.1"/>
    </source>
</evidence>
<dbReference type="EMBL" id="HBJA01109298">
    <property type="protein sequence ID" value="CAE0826454.1"/>
    <property type="molecule type" value="Transcribed_RNA"/>
</dbReference>
<protein>
    <submittedName>
        <fullName evidence="1">Uncharacterized protein</fullName>
    </submittedName>
</protein>
<name>A0A7S4LFT9_9EUGL</name>
<proteinExistence type="predicted"/>
<dbReference type="AlphaFoldDB" id="A0A7S4LFT9"/>
<accession>A0A7S4LFT9</accession>
<gene>
    <name evidence="1" type="ORF">EGYM00163_LOCUS37711</name>
</gene>
<sequence>MTFPHCERDGGGDKWMNDMGLRLRAFRSAPQVNGPVKRPVNSAGASILTGSRLARTVCTDGKTHWTCSYLFVSLALRAQQPLSSHHRVGMQCRGPTLGRLHMVVYYAAITVADMSDPPLTTNTTMHRCIDGARK</sequence>
<organism evidence="1">
    <name type="scientific">Eutreptiella gymnastica</name>
    <dbReference type="NCBI Taxonomy" id="73025"/>
    <lineage>
        <taxon>Eukaryota</taxon>
        <taxon>Discoba</taxon>
        <taxon>Euglenozoa</taxon>
        <taxon>Euglenida</taxon>
        <taxon>Spirocuta</taxon>
        <taxon>Euglenophyceae</taxon>
        <taxon>Eutreptiales</taxon>
        <taxon>Eutreptiaceae</taxon>
        <taxon>Eutreptiella</taxon>
    </lineage>
</organism>
<reference evidence="1" key="1">
    <citation type="submission" date="2021-01" db="EMBL/GenBank/DDBJ databases">
        <authorList>
            <person name="Corre E."/>
            <person name="Pelletier E."/>
            <person name="Niang G."/>
            <person name="Scheremetjew M."/>
            <person name="Finn R."/>
            <person name="Kale V."/>
            <person name="Holt S."/>
            <person name="Cochrane G."/>
            <person name="Meng A."/>
            <person name="Brown T."/>
            <person name="Cohen L."/>
        </authorList>
    </citation>
    <scope>NUCLEOTIDE SEQUENCE</scope>
    <source>
        <strain evidence="1">CCMP1594</strain>
    </source>
</reference>